<dbReference type="AlphaFoldDB" id="X1QJ78"/>
<dbReference type="EMBL" id="BARV01024013">
    <property type="protein sequence ID" value="GAI43324.1"/>
    <property type="molecule type" value="Genomic_DNA"/>
</dbReference>
<feature type="non-terminal residue" evidence="2">
    <location>
        <position position="81"/>
    </location>
</feature>
<feature type="domain" description="MEDS" evidence="1">
    <location>
        <begin position="1"/>
        <end position="54"/>
    </location>
</feature>
<accession>X1QJ78</accession>
<evidence type="ECO:0000313" key="2">
    <source>
        <dbReference type="EMBL" id="GAI43324.1"/>
    </source>
</evidence>
<dbReference type="InterPro" id="IPR025847">
    <property type="entry name" value="MEDS_domain"/>
</dbReference>
<comment type="caution">
    <text evidence="2">The sequence shown here is derived from an EMBL/GenBank/DDBJ whole genome shotgun (WGS) entry which is preliminary data.</text>
</comment>
<reference evidence="2" key="1">
    <citation type="journal article" date="2014" name="Front. Microbiol.">
        <title>High frequency of phylogenetically diverse reductive dehalogenase-homologous genes in deep subseafloor sedimentary metagenomes.</title>
        <authorList>
            <person name="Kawai M."/>
            <person name="Futagami T."/>
            <person name="Toyoda A."/>
            <person name="Takaki Y."/>
            <person name="Nishi S."/>
            <person name="Hori S."/>
            <person name="Arai W."/>
            <person name="Tsubouchi T."/>
            <person name="Morono Y."/>
            <person name="Uchiyama I."/>
            <person name="Ito T."/>
            <person name="Fujiyama A."/>
            <person name="Inagaki F."/>
            <person name="Takami H."/>
        </authorList>
    </citation>
    <scope>NUCLEOTIDE SEQUENCE</scope>
    <source>
        <strain evidence="2">Expedition CK06-06</strain>
    </source>
</reference>
<name>X1QJ78_9ZZZZ</name>
<dbReference type="Pfam" id="PF14417">
    <property type="entry name" value="MEDS"/>
    <property type="match status" value="1"/>
</dbReference>
<protein>
    <recommendedName>
        <fullName evidence="1">MEDS domain-containing protein</fullName>
    </recommendedName>
</protein>
<gene>
    <name evidence="2" type="ORF">S06H3_39281</name>
</gene>
<organism evidence="2">
    <name type="scientific">marine sediment metagenome</name>
    <dbReference type="NCBI Taxonomy" id="412755"/>
    <lineage>
        <taxon>unclassified sequences</taxon>
        <taxon>metagenomes</taxon>
        <taxon>ecological metagenomes</taxon>
    </lineage>
</organism>
<evidence type="ECO:0000259" key="1">
    <source>
        <dbReference type="Pfam" id="PF14417"/>
    </source>
</evidence>
<proteinExistence type="predicted"/>
<sequence length="81" mass="9831">MTWIFSNLSDLEKLIEYESKINYFFPKSQISAICQYNEKKFNPEILLDVIHTHPKVIIYNNIYENYYYIPPNEFIARFKGE</sequence>